<dbReference type="AlphaFoldDB" id="A0A6N2XQ87"/>
<dbReference type="EMBL" id="CACRTD010000104">
    <property type="protein sequence ID" value="VYT56619.1"/>
    <property type="molecule type" value="Genomic_DNA"/>
</dbReference>
<accession>A0A6N2XQ87</accession>
<organism evidence="1">
    <name type="scientific">Bacteroides ovatus</name>
    <dbReference type="NCBI Taxonomy" id="28116"/>
    <lineage>
        <taxon>Bacteria</taxon>
        <taxon>Pseudomonadati</taxon>
        <taxon>Bacteroidota</taxon>
        <taxon>Bacteroidia</taxon>
        <taxon>Bacteroidales</taxon>
        <taxon>Bacteroidaceae</taxon>
        <taxon>Bacteroides</taxon>
    </lineage>
</organism>
<protein>
    <submittedName>
        <fullName evidence="1">Uncharacterized protein</fullName>
    </submittedName>
</protein>
<name>A0A6N2XQ87_BACOV</name>
<evidence type="ECO:0000313" key="1">
    <source>
        <dbReference type="EMBL" id="VYT56619.1"/>
    </source>
</evidence>
<reference evidence="1" key="1">
    <citation type="submission" date="2019-11" db="EMBL/GenBank/DDBJ databases">
        <authorList>
            <person name="Feng L."/>
        </authorList>
    </citation>
    <scope>NUCLEOTIDE SEQUENCE</scope>
    <source>
        <strain evidence="1">BovatusLFYP28</strain>
    </source>
</reference>
<gene>
    <name evidence="1" type="ORF">BOLFYP28_05298</name>
</gene>
<proteinExistence type="predicted"/>
<sequence>MYNPIEIKLLNEHIDKKTLLDGRMLFTVYLIGM</sequence>